<keyword evidence="2" id="KW-1185">Reference proteome</keyword>
<proteinExistence type="predicted"/>
<name>A0ABY4NS09_9PSEU</name>
<protein>
    <submittedName>
        <fullName evidence="1">Uncharacterized protein</fullName>
    </submittedName>
</protein>
<sequence length="92" mass="9137">MMQEPGGGLLLANHLADVSTDVRDEGPAEADGGVVRFDGILDQEDVDVRCVAGTALLVAAEEVGVGGALGVHDVLEDHASGSAGALAASAEQ</sequence>
<dbReference type="RefSeq" id="WP_249464794.1">
    <property type="nucleotide sequence ID" value="NZ_CP091196.1"/>
</dbReference>
<gene>
    <name evidence="1" type="ORF">L1857_08455</name>
</gene>
<reference evidence="1" key="1">
    <citation type="submission" date="2022-01" db="EMBL/GenBank/DDBJ databases">
        <title>PSI-footprinting approach for the identification of protein synthesis inhibitor producers.</title>
        <authorList>
            <person name="Handel F."/>
            <person name="Kulik A."/>
            <person name="Wex K.W."/>
            <person name="Berscheid A."/>
            <person name="Saur J.S."/>
            <person name="Winkler A."/>
            <person name="Wibberg D."/>
            <person name="Kalinowski J."/>
            <person name="Broetz-Oesterhelt H."/>
            <person name="Mast Y."/>
        </authorList>
    </citation>
    <scope>NUCLEOTIDE SEQUENCE</scope>
    <source>
        <strain evidence="1">KNN 49.3e</strain>
    </source>
</reference>
<evidence type="ECO:0000313" key="2">
    <source>
        <dbReference type="Proteomes" id="UP000830158"/>
    </source>
</evidence>
<accession>A0ABY4NS09</accession>
<organism evidence="1 2">
    <name type="scientific">Amycolatopsis thermalba</name>
    <dbReference type="NCBI Taxonomy" id="944492"/>
    <lineage>
        <taxon>Bacteria</taxon>
        <taxon>Bacillati</taxon>
        <taxon>Actinomycetota</taxon>
        <taxon>Actinomycetes</taxon>
        <taxon>Pseudonocardiales</taxon>
        <taxon>Pseudonocardiaceae</taxon>
        <taxon>Amycolatopsis</taxon>
    </lineage>
</organism>
<dbReference type="EMBL" id="CP091196">
    <property type="protein sequence ID" value="UQS22844.1"/>
    <property type="molecule type" value="Genomic_DNA"/>
</dbReference>
<evidence type="ECO:0000313" key="1">
    <source>
        <dbReference type="EMBL" id="UQS22844.1"/>
    </source>
</evidence>
<dbReference type="Proteomes" id="UP000830158">
    <property type="component" value="Chromosome"/>
</dbReference>